<dbReference type="InterPro" id="IPR011989">
    <property type="entry name" value="ARM-like"/>
</dbReference>
<organism evidence="1">
    <name type="scientific">Spongospora subterranea</name>
    <dbReference type="NCBI Taxonomy" id="70186"/>
    <lineage>
        <taxon>Eukaryota</taxon>
        <taxon>Sar</taxon>
        <taxon>Rhizaria</taxon>
        <taxon>Endomyxa</taxon>
        <taxon>Phytomyxea</taxon>
        <taxon>Plasmodiophorida</taxon>
        <taxon>Plasmodiophoridae</taxon>
        <taxon>Spongospora</taxon>
    </lineage>
</organism>
<evidence type="ECO:0008006" key="2">
    <source>
        <dbReference type="Google" id="ProtNLM"/>
    </source>
</evidence>
<proteinExistence type="predicted"/>
<dbReference type="EMBL" id="HACM01011187">
    <property type="protein sequence ID" value="CRZ11629.1"/>
    <property type="molecule type" value="Transcribed_RNA"/>
</dbReference>
<dbReference type="InterPro" id="IPR016024">
    <property type="entry name" value="ARM-type_fold"/>
</dbReference>
<evidence type="ECO:0000313" key="1">
    <source>
        <dbReference type="EMBL" id="CRZ11629.1"/>
    </source>
</evidence>
<dbReference type="AlphaFoldDB" id="A0A0H5RSB3"/>
<dbReference type="Gene3D" id="1.25.10.10">
    <property type="entry name" value="Leucine-rich Repeat Variant"/>
    <property type="match status" value="1"/>
</dbReference>
<accession>A0A0H5RSB3</accession>
<sequence length="121" mass="12778">MVVMAPITAELIQVLRSTDTIQVYSLHRRCSPAEVASAVSVCINDPNAVVAVHALHIVADMDPPLPSSAIPTIAPNLISALAHSNPAVAAAALRTVEVTLTFERAISCYTAMIYCTDAKTH</sequence>
<dbReference type="SUPFAM" id="SSF48371">
    <property type="entry name" value="ARM repeat"/>
    <property type="match status" value="1"/>
</dbReference>
<name>A0A0H5RSB3_9EUKA</name>
<protein>
    <recommendedName>
        <fullName evidence="2">Clathrin/coatomer adaptor adaptin-like N-terminal domain-containing protein</fullName>
    </recommendedName>
</protein>
<reference evidence="1" key="1">
    <citation type="submission" date="2015-04" db="EMBL/GenBank/DDBJ databases">
        <title>The genome sequence of the plant pathogenic Rhizarian Plasmodiophora brassicae reveals insights in its biotrophic life cycle and the origin of chitin synthesis.</title>
        <authorList>
            <person name="Schwelm A."/>
            <person name="Fogelqvist J."/>
            <person name="Knaust A."/>
            <person name="Julke S."/>
            <person name="Lilja T."/>
            <person name="Dhandapani V."/>
            <person name="Bonilla-Rosso G."/>
            <person name="Karlsson M."/>
            <person name="Shevchenko A."/>
            <person name="Choi S.R."/>
            <person name="Kim H.G."/>
            <person name="Park J.Y."/>
            <person name="Lim Y.P."/>
            <person name="Ludwig-Muller J."/>
            <person name="Dixelius C."/>
        </authorList>
    </citation>
    <scope>NUCLEOTIDE SEQUENCE</scope>
    <source>
        <tissue evidence="1">Potato root galls</tissue>
    </source>
</reference>